<evidence type="ECO:0000259" key="1">
    <source>
        <dbReference type="Pfam" id="PF22169"/>
    </source>
</evidence>
<keyword evidence="3" id="KW-1185">Reference proteome</keyword>
<dbReference type="Pfam" id="PF22169">
    <property type="entry name" value="AP205_coat"/>
    <property type="match status" value="1"/>
</dbReference>
<evidence type="ECO:0000313" key="2">
    <source>
        <dbReference type="EMBL" id="UHM27555.1"/>
    </source>
</evidence>
<protein>
    <recommendedName>
        <fullName evidence="1">AP205 coat protein domain-containing protein</fullName>
    </recommendedName>
</protein>
<dbReference type="Proteomes" id="UP001059488">
    <property type="component" value="Segment"/>
</dbReference>
<proteinExistence type="predicted"/>
<sequence length="128" mass="13557">MSTKTFKYLSLLGSGIAFANVARPAERLTFTGGSVNLPGSVNGRRVQTVQNKITLTAPAQVLPEGCTDTCMALTATISASVMFSSPVENVSDLQDQWTKLKDAVDTAIADNNILLGFKPSANSTFTLE</sequence>
<accession>A0A8K1XXY6</accession>
<reference evidence="2" key="1">
    <citation type="submission" date="2021-05" db="EMBL/GenBank/DDBJ databases">
        <authorList>
            <person name="Feng G."/>
        </authorList>
    </citation>
    <scope>NUCLEOTIDE SEQUENCE</scope>
    <source>
        <strain evidence="2">QWXCSY214</strain>
    </source>
</reference>
<evidence type="ECO:0000313" key="3">
    <source>
        <dbReference type="Proteomes" id="UP001059488"/>
    </source>
</evidence>
<gene>
    <name evidence="2" type="ORF">SaLV3_gp2</name>
</gene>
<organism evidence="2 3">
    <name type="scientific">Sanya levivirus 3</name>
    <dbReference type="NCBI Taxonomy" id="2905511"/>
    <lineage>
        <taxon>Viruses</taxon>
        <taxon>Riboviria</taxon>
        <taxon>Orthornavirae</taxon>
        <taxon>Lenarviricota</taxon>
        <taxon>Leviviricetes</taxon>
        <taxon>Norzivirales</taxon>
        <taxon>Duinviridae</taxon>
        <taxon>Cubpivirus</taxon>
        <taxon>Cubpivirus ischnurenecus</taxon>
    </lineage>
</organism>
<dbReference type="EMBL" id="MZ209930">
    <property type="protein sequence ID" value="UHM27555.1"/>
    <property type="molecule type" value="Genomic_RNA"/>
</dbReference>
<feature type="domain" description="AP205 coat protein" evidence="1">
    <location>
        <begin position="61"/>
        <end position="118"/>
    </location>
</feature>
<name>A0A8K1XXY6_9VIRU</name>
<dbReference type="InterPro" id="IPR054038">
    <property type="entry name" value="AP205_coat"/>
</dbReference>